<dbReference type="Proteomes" id="UP001386955">
    <property type="component" value="Unassembled WGS sequence"/>
</dbReference>
<feature type="region of interest" description="Disordered" evidence="1">
    <location>
        <begin position="16"/>
        <end position="37"/>
    </location>
</feature>
<keyword evidence="3" id="KW-1185">Reference proteome</keyword>
<comment type="caution">
    <text evidence="2">The sequence shown here is derived from an EMBL/GenBank/DDBJ whole genome shotgun (WGS) entry which is preliminary data.</text>
</comment>
<reference evidence="2 3" key="1">
    <citation type="submission" date="2024-01" db="EMBL/GenBank/DDBJ databases">
        <title>The genomes of 5 underutilized Papilionoideae crops provide insights into root nodulation and disease resistanc.</title>
        <authorList>
            <person name="Jiang F."/>
        </authorList>
    </citation>
    <scope>NUCLEOTIDE SEQUENCE [LARGE SCALE GENOMIC DNA]</scope>
    <source>
        <strain evidence="2">DUOXIRENSHENG_FW03</strain>
        <tissue evidence="2">Leaves</tissue>
    </source>
</reference>
<sequence>MNEVSTTEVIELFGRGVNENEEASECDGSSQGDGGGHGEVLFRMKELVNVMKLFRVKVPVKMKELIRVIENMVAPDNMFATKIMANEVATTTDDGRTTVETEVVGDVFGDVVDVI</sequence>
<name>A0AAN9XUP1_PSOTE</name>
<evidence type="ECO:0000313" key="2">
    <source>
        <dbReference type="EMBL" id="KAK7410042.1"/>
    </source>
</evidence>
<dbReference type="AlphaFoldDB" id="A0AAN9XUP1"/>
<accession>A0AAN9XUP1</accession>
<evidence type="ECO:0000313" key="3">
    <source>
        <dbReference type="Proteomes" id="UP001386955"/>
    </source>
</evidence>
<organism evidence="2 3">
    <name type="scientific">Psophocarpus tetragonolobus</name>
    <name type="common">Winged bean</name>
    <name type="synonym">Dolichos tetragonolobus</name>
    <dbReference type="NCBI Taxonomy" id="3891"/>
    <lineage>
        <taxon>Eukaryota</taxon>
        <taxon>Viridiplantae</taxon>
        <taxon>Streptophyta</taxon>
        <taxon>Embryophyta</taxon>
        <taxon>Tracheophyta</taxon>
        <taxon>Spermatophyta</taxon>
        <taxon>Magnoliopsida</taxon>
        <taxon>eudicotyledons</taxon>
        <taxon>Gunneridae</taxon>
        <taxon>Pentapetalae</taxon>
        <taxon>rosids</taxon>
        <taxon>fabids</taxon>
        <taxon>Fabales</taxon>
        <taxon>Fabaceae</taxon>
        <taxon>Papilionoideae</taxon>
        <taxon>50 kb inversion clade</taxon>
        <taxon>NPAAA clade</taxon>
        <taxon>indigoferoid/millettioid clade</taxon>
        <taxon>Phaseoleae</taxon>
        <taxon>Psophocarpus</taxon>
    </lineage>
</organism>
<gene>
    <name evidence="2" type="ORF">VNO78_00518</name>
</gene>
<evidence type="ECO:0000256" key="1">
    <source>
        <dbReference type="SAM" id="MobiDB-lite"/>
    </source>
</evidence>
<proteinExistence type="predicted"/>
<dbReference type="EMBL" id="JAYMYS010000001">
    <property type="protein sequence ID" value="KAK7410042.1"/>
    <property type="molecule type" value="Genomic_DNA"/>
</dbReference>
<protein>
    <submittedName>
        <fullName evidence="2">Uncharacterized protein</fullName>
    </submittedName>
</protein>